<dbReference type="PANTHER" id="PTHR10555">
    <property type="entry name" value="SORTING NEXIN"/>
    <property type="match status" value="1"/>
</dbReference>
<keyword evidence="4" id="KW-1185">Reference proteome</keyword>
<evidence type="ECO:0000313" key="3">
    <source>
        <dbReference type="EMBL" id="KAF5323242.1"/>
    </source>
</evidence>
<comment type="caution">
    <text evidence="3">The sequence shown here is derived from an EMBL/GenBank/DDBJ whole genome shotgun (WGS) entry which is preliminary data.</text>
</comment>
<sequence>MATLATHTVSESQRQLAADLTLATSQDIALPRNQPRRTSLRPRASSTTVAIDIAQARPTEAVEVTPGSTSRLAGHLHADAKARSEATQGLTTSGEPLGDAAGRGTPPPHPFANSKSKLELISSENSDGIDVAEEAALYDDLCRTYEDETEQFDSANTPTVASSNAMFRSLTLTSPSKHTSAPPKMHRRRRSSLPPESIFSADIFLADNTNSPASQSWETPPLFASDVAISGWSTVGTTGKTGKGGAGAYVVYDVAITTREGTMMHALKRYTAFEELASKLRKGLPRPLLPFLPPLPPKAPLARFRPAFLETRRRLLQFWLVRVLLHPELGGRREVREWVLA</sequence>
<feature type="domain" description="PX" evidence="2">
    <location>
        <begin position="230"/>
        <end position="341"/>
    </location>
</feature>
<proteinExistence type="predicted"/>
<organism evidence="3 4">
    <name type="scientific">Psilocybe cf. subviscida</name>
    <dbReference type="NCBI Taxonomy" id="2480587"/>
    <lineage>
        <taxon>Eukaryota</taxon>
        <taxon>Fungi</taxon>
        <taxon>Dikarya</taxon>
        <taxon>Basidiomycota</taxon>
        <taxon>Agaricomycotina</taxon>
        <taxon>Agaricomycetes</taxon>
        <taxon>Agaricomycetidae</taxon>
        <taxon>Agaricales</taxon>
        <taxon>Agaricineae</taxon>
        <taxon>Strophariaceae</taxon>
        <taxon>Psilocybe</taxon>
    </lineage>
</organism>
<dbReference type="GO" id="GO:0005768">
    <property type="term" value="C:endosome"/>
    <property type="evidence" value="ECO:0007669"/>
    <property type="project" value="TreeGrafter"/>
</dbReference>
<dbReference type="PANTHER" id="PTHR10555:SF170">
    <property type="entry name" value="FI18122P1"/>
    <property type="match status" value="1"/>
</dbReference>
<dbReference type="AlphaFoldDB" id="A0A8H5BJD9"/>
<dbReference type="SUPFAM" id="SSF64268">
    <property type="entry name" value="PX domain"/>
    <property type="match status" value="1"/>
</dbReference>
<name>A0A8H5BJD9_9AGAR</name>
<feature type="region of interest" description="Disordered" evidence="1">
    <location>
        <begin position="76"/>
        <end position="114"/>
    </location>
</feature>
<dbReference type="Pfam" id="PF00787">
    <property type="entry name" value="PX"/>
    <property type="match status" value="1"/>
</dbReference>
<evidence type="ECO:0000259" key="2">
    <source>
        <dbReference type="PROSITE" id="PS50195"/>
    </source>
</evidence>
<reference evidence="3 4" key="1">
    <citation type="journal article" date="2020" name="ISME J.">
        <title>Uncovering the hidden diversity of litter-decomposition mechanisms in mushroom-forming fungi.</title>
        <authorList>
            <person name="Floudas D."/>
            <person name="Bentzer J."/>
            <person name="Ahren D."/>
            <person name="Johansson T."/>
            <person name="Persson P."/>
            <person name="Tunlid A."/>
        </authorList>
    </citation>
    <scope>NUCLEOTIDE SEQUENCE [LARGE SCALE GENOMIC DNA]</scope>
    <source>
        <strain evidence="3 4">CBS 101986</strain>
    </source>
</reference>
<feature type="compositionally biased region" description="Polar residues" evidence="1">
    <location>
        <begin position="85"/>
        <end position="94"/>
    </location>
</feature>
<dbReference type="InterPro" id="IPR036871">
    <property type="entry name" value="PX_dom_sf"/>
</dbReference>
<evidence type="ECO:0000256" key="1">
    <source>
        <dbReference type="SAM" id="MobiDB-lite"/>
    </source>
</evidence>
<protein>
    <recommendedName>
        <fullName evidence="2">PX domain-containing protein</fullName>
    </recommendedName>
</protein>
<gene>
    <name evidence="3" type="ORF">D9619_013507</name>
</gene>
<dbReference type="EMBL" id="JAACJJ010000019">
    <property type="protein sequence ID" value="KAF5323242.1"/>
    <property type="molecule type" value="Genomic_DNA"/>
</dbReference>
<dbReference type="Gene3D" id="3.30.1520.10">
    <property type="entry name" value="Phox-like domain"/>
    <property type="match status" value="1"/>
</dbReference>
<dbReference type="GO" id="GO:0035091">
    <property type="term" value="F:phosphatidylinositol binding"/>
    <property type="evidence" value="ECO:0007669"/>
    <property type="project" value="InterPro"/>
</dbReference>
<feature type="region of interest" description="Disordered" evidence="1">
    <location>
        <begin position="172"/>
        <end position="192"/>
    </location>
</feature>
<dbReference type="InterPro" id="IPR001683">
    <property type="entry name" value="PX_dom"/>
</dbReference>
<dbReference type="OrthoDB" id="10254720at2759"/>
<dbReference type="PROSITE" id="PS50195">
    <property type="entry name" value="PX"/>
    <property type="match status" value="1"/>
</dbReference>
<dbReference type="Proteomes" id="UP000567179">
    <property type="component" value="Unassembled WGS sequence"/>
</dbReference>
<accession>A0A8H5BJD9</accession>
<evidence type="ECO:0000313" key="4">
    <source>
        <dbReference type="Proteomes" id="UP000567179"/>
    </source>
</evidence>